<reference evidence="2 3" key="1">
    <citation type="submission" date="2017-07" db="EMBL/GenBank/DDBJ databases">
        <title>Mechanisms for carbon and nitrogen cycling indicate functional differentiation within the Candidate Phyla Radiation.</title>
        <authorList>
            <person name="Danczak R.E."/>
            <person name="Johnston M.D."/>
            <person name="Kenah C."/>
            <person name="Slattery M."/>
            <person name="Wrighton K.C."/>
            <person name="Wilkins M.J."/>
        </authorList>
    </citation>
    <scope>NUCLEOTIDE SEQUENCE [LARGE SCALE GENOMIC DNA]</scope>
    <source>
        <strain evidence="2">Licking1014_7</strain>
    </source>
</reference>
<dbReference type="SMART" id="SM01321">
    <property type="entry name" value="Y1_Tnp"/>
    <property type="match status" value="1"/>
</dbReference>
<gene>
    <name evidence="2" type="ORF">CEN89_357</name>
</gene>
<sequence length="229" mass="27593">MVINMMRKKPLYTEGIFHIISRSISGYKIFNSDADFERFLYSFLYYNSQEKKVSFSELQRSGSRTRKQIIYNYNDPQKATRRVEIICYCLMPTHIHFILQQLVDGGTSKIISDTLNSYTRYFNIRHKRKGPLWESRFKSVLVETDEQLLHLTRYIHLNPVTARLIKNPQDWEYSSFKEYTRIDSKIQICKFKHLIDRDKKGYYKFCIERINRQRELAKIKKVILENYLG</sequence>
<dbReference type="GO" id="GO:0003677">
    <property type="term" value="F:DNA binding"/>
    <property type="evidence" value="ECO:0007669"/>
    <property type="project" value="InterPro"/>
</dbReference>
<dbReference type="EMBL" id="VMGK01000009">
    <property type="protein sequence ID" value="TSC92992.1"/>
    <property type="molecule type" value="Genomic_DNA"/>
</dbReference>
<dbReference type="SUPFAM" id="SSF143422">
    <property type="entry name" value="Transposase IS200-like"/>
    <property type="match status" value="1"/>
</dbReference>
<dbReference type="GO" id="GO:0004803">
    <property type="term" value="F:transposase activity"/>
    <property type="evidence" value="ECO:0007669"/>
    <property type="project" value="InterPro"/>
</dbReference>
<proteinExistence type="predicted"/>
<accession>A0A554LJF3</accession>
<dbReference type="AlphaFoldDB" id="A0A554LJF3"/>
<dbReference type="Gene3D" id="3.30.70.1290">
    <property type="entry name" value="Transposase IS200-like"/>
    <property type="match status" value="1"/>
</dbReference>
<organism evidence="2 3">
    <name type="scientific">Candidatus Berkelbacteria bacterium Licking1014_7</name>
    <dbReference type="NCBI Taxonomy" id="2017147"/>
    <lineage>
        <taxon>Bacteria</taxon>
        <taxon>Candidatus Berkelbacteria</taxon>
    </lineage>
</organism>
<evidence type="ECO:0000259" key="1">
    <source>
        <dbReference type="SMART" id="SM01321"/>
    </source>
</evidence>
<dbReference type="Proteomes" id="UP000315689">
    <property type="component" value="Unassembled WGS sequence"/>
</dbReference>
<dbReference type="PANTHER" id="PTHR34322">
    <property type="entry name" value="TRANSPOSASE, Y1_TNP DOMAIN-CONTAINING"/>
    <property type="match status" value="1"/>
</dbReference>
<dbReference type="PANTHER" id="PTHR34322:SF2">
    <property type="entry name" value="TRANSPOSASE IS200-LIKE DOMAIN-CONTAINING PROTEIN"/>
    <property type="match status" value="1"/>
</dbReference>
<dbReference type="InterPro" id="IPR036515">
    <property type="entry name" value="Transposase_17_sf"/>
</dbReference>
<evidence type="ECO:0000313" key="2">
    <source>
        <dbReference type="EMBL" id="TSC92992.1"/>
    </source>
</evidence>
<protein>
    <submittedName>
        <fullName evidence="2">Putative transposase</fullName>
    </submittedName>
</protein>
<evidence type="ECO:0000313" key="3">
    <source>
        <dbReference type="Proteomes" id="UP000315689"/>
    </source>
</evidence>
<comment type="caution">
    <text evidence="2">The sequence shown here is derived from an EMBL/GenBank/DDBJ whole genome shotgun (WGS) entry which is preliminary data.</text>
</comment>
<dbReference type="GO" id="GO:0006313">
    <property type="term" value="P:DNA transposition"/>
    <property type="evidence" value="ECO:0007669"/>
    <property type="project" value="InterPro"/>
</dbReference>
<dbReference type="Pfam" id="PF01797">
    <property type="entry name" value="Y1_Tnp"/>
    <property type="match status" value="1"/>
</dbReference>
<feature type="domain" description="Transposase IS200-like" evidence="1">
    <location>
        <begin position="12"/>
        <end position="158"/>
    </location>
</feature>
<name>A0A554LJF3_9BACT</name>
<dbReference type="InterPro" id="IPR002686">
    <property type="entry name" value="Transposase_17"/>
</dbReference>